<protein>
    <submittedName>
        <fullName evidence="1">DUF1471 domain-containing protein</fullName>
    </submittedName>
</protein>
<name>A0A0A5SJM9_MORMO</name>
<dbReference type="Proteomes" id="UP000650477">
    <property type="component" value="Unassembled WGS sequence"/>
</dbReference>
<dbReference type="STRING" id="582.AL531_06060"/>
<dbReference type="EMBL" id="PKLF01000008">
    <property type="protein sequence ID" value="MBE8612702.1"/>
    <property type="molecule type" value="Genomic_DNA"/>
</dbReference>
<evidence type="ECO:0000313" key="1">
    <source>
        <dbReference type="EMBL" id="MBE8612702.1"/>
    </source>
</evidence>
<dbReference type="AlphaFoldDB" id="A0A0A5SJM9"/>
<dbReference type="NCBIfam" id="NF040471">
    <property type="entry name" value="ydgH_STM1478"/>
    <property type="match status" value="1"/>
</dbReference>
<dbReference type="SUPFAM" id="SSF159871">
    <property type="entry name" value="YdgH-like"/>
    <property type="match status" value="3"/>
</dbReference>
<accession>A0A0A5SJM9</accession>
<dbReference type="InterPro" id="IPR025539">
    <property type="entry name" value="YdgH"/>
</dbReference>
<dbReference type="GeneID" id="93360560"/>
<dbReference type="Gene3D" id="3.30.1660.10">
    <property type="entry name" value="Flavin-binding protein dodecin"/>
    <property type="match status" value="3"/>
</dbReference>
<dbReference type="InterPro" id="IPR051096">
    <property type="entry name" value="BhsA/McbA_stress_biofilm_assoc"/>
</dbReference>
<dbReference type="InterPro" id="IPR025543">
    <property type="entry name" value="Dodecin-like"/>
</dbReference>
<dbReference type="Pfam" id="PF07338">
    <property type="entry name" value="YdgH_BhsA-like"/>
    <property type="match status" value="3"/>
</dbReference>
<comment type="caution">
    <text evidence="1">The sequence shown here is derived from an EMBL/GenBank/DDBJ whole genome shotgun (WGS) entry which is preliminary data.</text>
</comment>
<organism evidence="1 2">
    <name type="scientific">Morganella morganii</name>
    <name type="common">Proteus morganii</name>
    <dbReference type="NCBI Taxonomy" id="582"/>
    <lineage>
        <taxon>Bacteria</taxon>
        <taxon>Pseudomonadati</taxon>
        <taxon>Pseudomonadota</taxon>
        <taxon>Gammaproteobacteria</taxon>
        <taxon>Enterobacterales</taxon>
        <taxon>Morganellaceae</taxon>
        <taxon>Morganella</taxon>
    </lineage>
</organism>
<reference evidence="1" key="1">
    <citation type="submission" date="2017-12" db="EMBL/GenBank/DDBJ databases">
        <title>Genome sequencing and analysis.</title>
        <authorList>
            <person name="Huang Y.-T."/>
        </authorList>
    </citation>
    <scope>NUCLEOTIDE SEQUENCE</scope>
    <source>
        <strain evidence="1">VGH116</strain>
    </source>
</reference>
<dbReference type="InterPro" id="IPR036275">
    <property type="entry name" value="YdgH-like_sf"/>
</dbReference>
<gene>
    <name evidence="1" type="ORF">CYG68_09755</name>
</gene>
<proteinExistence type="predicted"/>
<dbReference type="OrthoDB" id="7058817at2"/>
<dbReference type="PANTHER" id="PTHR34156:SF2">
    <property type="entry name" value="PROTEIN YDGH"/>
    <property type="match status" value="1"/>
</dbReference>
<evidence type="ECO:0000313" key="2">
    <source>
        <dbReference type="Proteomes" id="UP000650477"/>
    </source>
</evidence>
<dbReference type="PANTHER" id="PTHR34156">
    <property type="entry name" value="OUTER MEMBRANE PROTEIN-RELATED-RELATED"/>
    <property type="match status" value="1"/>
</dbReference>
<dbReference type="RefSeq" id="WP_004237539.1">
    <property type="nucleotide sequence ID" value="NZ_ABGYJJ040000001.1"/>
</dbReference>
<sequence>MKLKTTVIASAMFFSFTSLLPAQAAQELTPEQAAQYQPFERIAVTGRFNAIYEAAAAVSRKADKMGADAFYIQSLDDLNNNGNMRVVADVYHRDAPPAEEKGYRQFRGVNELPEKDAIGLQPFDTVTVSGFFANSPDLNDAIAKEAVKKDAASFFIVRNIFTNDGGNQLVTAYVYKADAPKRVLQTEEALIPADSDAGRAALAAGGEAAKQVEIPGVASSTDTAGNNVGRFFETQSSRSGRYTVTLPDGTQVQELNKASAAVMAPFDSVTFTGYYTTSPEVSYQVAKRAAAKGAKYYHITRQWQSSGGNVTISADLFK</sequence>
<dbReference type="InterPro" id="IPR010854">
    <property type="entry name" value="YdgH/BhsA/McbA-like_dom"/>
</dbReference>